<dbReference type="SUPFAM" id="SSF49503">
    <property type="entry name" value="Cupredoxins"/>
    <property type="match status" value="2"/>
</dbReference>
<dbReference type="PANTHER" id="PTHR11709:SF394">
    <property type="entry name" value="FI03373P-RELATED"/>
    <property type="match status" value="1"/>
</dbReference>
<evidence type="ECO:0000256" key="2">
    <source>
        <dbReference type="ARBA" id="ARBA00023002"/>
    </source>
</evidence>
<dbReference type="Pfam" id="PF07732">
    <property type="entry name" value="Cu-oxidase_3"/>
    <property type="match status" value="1"/>
</dbReference>
<evidence type="ECO:0000259" key="5">
    <source>
        <dbReference type="Pfam" id="PF07732"/>
    </source>
</evidence>
<dbReference type="GO" id="GO:0005507">
    <property type="term" value="F:copper ion binding"/>
    <property type="evidence" value="ECO:0007669"/>
    <property type="project" value="InterPro"/>
</dbReference>
<feature type="chain" id="PRO_5011987096" description="Plastocyanin-like domain-containing protein" evidence="4">
    <location>
        <begin position="30"/>
        <end position="441"/>
    </location>
</feature>
<proteinExistence type="predicted"/>
<keyword evidence="3" id="KW-0186">Copper</keyword>
<accession>A0A1X0XIU5</accession>
<keyword evidence="2" id="KW-0560">Oxidoreductase</keyword>
<dbReference type="InterPro" id="IPR011707">
    <property type="entry name" value="Cu-oxidase-like_N"/>
</dbReference>
<organism evidence="6 7">
    <name type="scientific">Geothermobacter hydrogeniphilus</name>
    <dbReference type="NCBI Taxonomy" id="1969733"/>
    <lineage>
        <taxon>Bacteria</taxon>
        <taxon>Pseudomonadati</taxon>
        <taxon>Thermodesulfobacteriota</taxon>
        <taxon>Desulfuromonadia</taxon>
        <taxon>Desulfuromonadales</taxon>
        <taxon>Geothermobacteraceae</taxon>
        <taxon>Geothermobacter</taxon>
    </lineage>
</organism>
<evidence type="ECO:0000256" key="1">
    <source>
        <dbReference type="ARBA" id="ARBA00022723"/>
    </source>
</evidence>
<sequence length="441" mass="47558">MHRPTSKNWSRLLLVAGLLLLWVAGTAQAKVTGISGTFFDFTAKTDHISTGEGNSLLIYGYSIAGSRAQYPGPTLIVNQGDTITIRLTNNLPVSTSIIFPGHKAVASGGTAGILTQEAAPGGVVTYSFVADQPGTYLYQSGTNPALQMNMGLVGAIIVRPTGFDPAAPTAYGDASTAYDYEVLFLQTDMDSTYNELVEFGRSAEINLNDFHATYWFLNGRNGPDTLLPDNVSWLPTQPYNCLPRIHPGDKILIRWVGASRDAHPLHTHGNNFRLIARDGRLLSSGPGNGADLAVSDYTQTVNPGETYEGIFTWTGAAMDWDMYGHTAADNITLTDLVNNETGAAGPDGFDDNTYEYVADHEKPMPVTLPGIQELTFSPFYSGSPYLGGGAFLPPGEGGFNQHGGYYYMWHSHNEKELTNNNIFPGGMLTFLIVEPPGVAIQ</sequence>
<keyword evidence="1" id="KW-0479">Metal-binding</keyword>
<keyword evidence="4" id="KW-0732">Signal</keyword>
<dbReference type="GO" id="GO:0016491">
    <property type="term" value="F:oxidoreductase activity"/>
    <property type="evidence" value="ECO:0007669"/>
    <property type="project" value="UniProtKB-KW"/>
</dbReference>
<name>A0A1X0XIU5_9BACT</name>
<gene>
    <name evidence="6" type="ORF">B5V00_16655</name>
</gene>
<dbReference type="EMBL" id="NAAD01000047">
    <property type="protein sequence ID" value="ORJ52820.1"/>
    <property type="molecule type" value="Genomic_DNA"/>
</dbReference>
<evidence type="ECO:0000256" key="4">
    <source>
        <dbReference type="SAM" id="SignalP"/>
    </source>
</evidence>
<dbReference type="Proteomes" id="UP000193136">
    <property type="component" value="Unassembled WGS sequence"/>
</dbReference>
<dbReference type="STRING" id="1969733.B5V00_16655"/>
<comment type="caution">
    <text evidence="6">The sequence shown here is derived from an EMBL/GenBank/DDBJ whole genome shotgun (WGS) entry which is preliminary data.</text>
</comment>
<protein>
    <recommendedName>
        <fullName evidence="5">Plastocyanin-like domain-containing protein</fullName>
    </recommendedName>
</protein>
<dbReference type="RefSeq" id="WP_085011938.1">
    <property type="nucleotide sequence ID" value="NZ_NAAD01000047.1"/>
</dbReference>
<evidence type="ECO:0000313" key="7">
    <source>
        <dbReference type="Proteomes" id="UP000193136"/>
    </source>
</evidence>
<feature type="signal peptide" evidence="4">
    <location>
        <begin position="1"/>
        <end position="29"/>
    </location>
</feature>
<evidence type="ECO:0000313" key="6">
    <source>
        <dbReference type="EMBL" id="ORJ52820.1"/>
    </source>
</evidence>
<dbReference type="InterPro" id="IPR008972">
    <property type="entry name" value="Cupredoxin"/>
</dbReference>
<dbReference type="AlphaFoldDB" id="A0A1X0XIU5"/>
<reference evidence="6 7" key="1">
    <citation type="submission" date="2017-03" db="EMBL/GenBank/DDBJ databases">
        <title>Genome sequence of Geothermobacter sp. EPR-M, Deep-Sea Iron Reducer.</title>
        <authorList>
            <person name="Tully B."/>
            <person name="Savalia P."/>
            <person name="Abuyen K."/>
            <person name="Baughan C."/>
            <person name="Romero E."/>
            <person name="Ronkowski C."/>
            <person name="Torres B."/>
            <person name="Tremblay J."/>
            <person name="Trujillo A."/>
            <person name="Tyler M."/>
            <person name="Perez-Rodriguez I."/>
            <person name="Amend J."/>
        </authorList>
    </citation>
    <scope>NUCLEOTIDE SEQUENCE [LARGE SCALE GENOMIC DNA]</scope>
    <source>
        <strain evidence="6 7">EPR-M</strain>
    </source>
</reference>
<dbReference type="OrthoDB" id="9757546at2"/>
<feature type="domain" description="Plastocyanin-like" evidence="5">
    <location>
        <begin position="68"/>
        <end position="160"/>
    </location>
</feature>
<dbReference type="Gene3D" id="2.60.40.420">
    <property type="entry name" value="Cupredoxins - blue copper proteins"/>
    <property type="match status" value="1"/>
</dbReference>
<dbReference type="InterPro" id="IPR045087">
    <property type="entry name" value="Cu-oxidase_fam"/>
</dbReference>
<dbReference type="PANTHER" id="PTHR11709">
    <property type="entry name" value="MULTI-COPPER OXIDASE"/>
    <property type="match status" value="1"/>
</dbReference>
<keyword evidence="7" id="KW-1185">Reference proteome</keyword>
<evidence type="ECO:0000256" key="3">
    <source>
        <dbReference type="ARBA" id="ARBA00023008"/>
    </source>
</evidence>